<name>A0A7Z7FLR4_9BURK</name>
<dbReference type="InterPro" id="IPR057447">
    <property type="entry name" value="Bbp19-like_phage"/>
</dbReference>
<dbReference type="EMBL" id="FNDI01000021">
    <property type="protein sequence ID" value="SDI65219.1"/>
    <property type="molecule type" value="Genomic_DNA"/>
</dbReference>
<reference evidence="2" key="1">
    <citation type="submission" date="2016-10" db="EMBL/GenBank/DDBJ databases">
        <authorList>
            <person name="Varghese N."/>
            <person name="Submissions S."/>
        </authorList>
    </citation>
    <scope>NUCLEOTIDE SEQUENCE [LARGE SCALE GENOMIC DNA]</scope>
    <source>
        <strain evidence="2">YR281</strain>
    </source>
</reference>
<evidence type="ECO:0000313" key="3">
    <source>
        <dbReference type="Proteomes" id="UP000198900"/>
    </source>
</evidence>
<protein>
    <recommendedName>
        <fullName evidence="1">Bbp19-like phage domain-containing protein</fullName>
    </recommendedName>
</protein>
<evidence type="ECO:0000259" key="1">
    <source>
        <dbReference type="Pfam" id="PF25181"/>
    </source>
</evidence>
<dbReference type="Proteomes" id="UP000198900">
    <property type="component" value="Unassembled WGS sequence"/>
</dbReference>
<organism evidence="2 3">
    <name type="scientific">Paraburkholderia steynii</name>
    <dbReference type="NCBI Taxonomy" id="1245441"/>
    <lineage>
        <taxon>Bacteria</taxon>
        <taxon>Pseudomonadati</taxon>
        <taxon>Pseudomonadota</taxon>
        <taxon>Betaproteobacteria</taxon>
        <taxon>Burkholderiales</taxon>
        <taxon>Burkholderiaceae</taxon>
        <taxon>Paraburkholderia</taxon>
    </lineage>
</organism>
<keyword evidence="3" id="KW-1185">Reference proteome</keyword>
<sequence length="83" mass="9049">MRADIPGAAAPQATPREYEILFNSPTGQLVLEDLVNRFGAAAYVRGGLEAQRETDFRLGRRAVVDHILTQMNRAVGAEPPEGE</sequence>
<proteinExistence type="predicted"/>
<feature type="domain" description="Bbp19-like phage" evidence="1">
    <location>
        <begin position="18"/>
        <end position="70"/>
    </location>
</feature>
<gene>
    <name evidence="2" type="ORF">SAMN04487926_12150</name>
</gene>
<accession>A0A7Z7FLR4</accession>
<dbReference type="Pfam" id="PF25181">
    <property type="entry name" value="Phage_Bbp19"/>
    <property type="match status" value="1"/>
</dbReference>
<dbReference type="AlphaFoldDB" id="A0A7Z7FLR4"/>
<dbReference type="RefSeq" id="WP_244186771.1">
    <property type="nucleotide sequence ID" value="NZ_FNDI01000021.1"/>
</dbReference>
<evidence type="ECO:0000313" key="2">
    <source>
        <dbReference type="EMBL" id="SDI65219.1"/>
    </source>
</evidence>
<comment type="caution">
    <text evidence="2">The sequence shown here is derived from an EMBL/GenBank/DDBJ whole genome shotgun (WGS) entry which is preliminary data.</text>
</comment>